<keyword evidence="1" id="KW-1133">Transmembrane helix</keyword>
<dbReference type="AlphaFoldDB" id="A0A323THM5"/>
<dbReference type="OrthoDB" id="9808460at2"/>
<keyword evidence="1" id="KW-0812">Transmembrane</keyword>
<dbReference type="PANTHER" id="PTHR39165:SF1">
    <property type="entry name" value="DUF456 DOMAIN-CONTAINING PROTEIN"/>
    <property type="match status" value="1"/>
</dbReference>
<sequence>MDVIIWLVIIFLFVLSFIGLLYPILPSVLLLWGGVALYYFFIDTGELSWWTWTSFLALTIVIFIADYVASMYFVKKYGASKKGMTAATVGLIVGSFIIPPLGIFVVPFALVLLVEMMQNQSFERSVKVAVGTLLGFLTSTFAKGFIQFVLIAIFLIDIWLL</sequence>
<evidence type="ECO:0000256" key="1">
    <source>
        <dbReference type="SAM" id="Phobius"/>
    </source>
</evidence>
<feature type="transmembrane region" description="Helical" evidence="1">
    <location>
        <begin position="133"/>
        <end position="160"/>
    </location>
</feature>
<accession>A0A323THM5</accession>
<feature type="transmembrane region" description="Helical" evidence="1">
    <location>
        <begin position="52"/>
        <end position="74"/>
    </location>
</feature>
<evidence type="ECO:0000313" key="3">
    <source>
        <dbReference type="Proteomes" id="UP000248214"/>
    </source>
</evidence>
<dbReference type="EMBL" id="PDOD01000002">
    <property type="protein sequence ID" value="PYZ93434.1"/>
    <property type="molecule type" value="Genomic_DNA"/>
</dbReference>
<keyword evidence="3" id="KW-1185">Reference proteome</keyword>
<gene>
    <name evidence="2" type="ORF">CR194_09670</name>
</gene>
<proteinExistence type="predicted"/>
<dbReference type="InterPro" id="IPR007403">
    <property type="entry name" value="DUF456"/>
</dbReference>
<evidence type="ECO:0008006" key="4">
    <source>
        <dbReference type="Google" id="ProtNLM"/>
    </source>
</evidence>
<name>A0A323THM5_9BACI</name>
<dbReference type="PANTHER" id="PTHR39165">
    <property type="entry name" value="IG HYPOTHETICAL 17883"/>
    <property type="match status" value="1"/>
</dbReference>
<organism evidence="2 3">
    <name type="scientific">Salipaludibacillus keqinensis</name>
    <dbReference type="NCBI Taxonomy" id="2045207"/>
    <lineage>
        <taxon>Bacteria</taxon>
        <taxon>Bacillati</taxon>
        <taxon>Bacillota</taxon>
        <taxon>Bacilli</taxon>
        <taxon>Bacillales</taxon>
        <taxon>Bacillaceae</taxon>
    </lineage>
</organism>
<dbReference type="Proteomes" id="UP000248214">
    <property type="component" value="Unassembled WGS sequence"/>
</dbReference>
<dbReference type="Pfam" id="PF04306">
    <property type="entry name" value="DUF456"/>
    <property type="match status" value="1"/>
</dbReference>
<feature type="transmembrane region" description="Helical" evidence="1">
    <location>
        <begin position="86"/>
        <end position="113"/>
    </location>
</feature>
<evidence type="ECO:0000313" key="2">
    <source>
        <dbReference type="EMBL" id="PYZ93434.1"/>
    </source>
</evidence>
<protein>
    <recommendedName>
        <fullName evidence="4">DUF456 domain-containing protein</fullName>
    </recommendedName>
</protein>
<reference evidence="2 3" key="1">
    <citation type="submission" date="2017-10" db="EMBL/GenBank/DDBJ databases">
        <title>Bacillus sp. nov., a halophilic bacterium isolated from a Keqin Lake.</title>
        <authorList>
            <person name="Wang H."/>
        </authorList>
    </citation>
    <scope>NUCLEOTIDE SEQUENCE [LARGE SCALE GENOMIC DNA]</scope>
    <source>
        <strain evidence="2 3">KQ-12</strain>
    </source>
</reference>
<dbReference type="RefSeq" id="WP_110609466.1">
    <property type="nucleotide sequence ID" value="NZ_PDOD01000002.1"/>
</dbReference>
<keyword evidence="1" id="KW-0472">Membrane</keyword>
<feature type="transmembrane region" description="Helical" evidence="1">
    <location>
        <begin position="7"/>
        <end position="40"/>
    </location>
</feature>
<comment type="caution">
    <text evidence="2">The sequence shown here is derived from an EMBL/GenBank/DDBJ whole genome shotgun (WGS) entry which is preliminary data.</text>
</comment>